<gene>
    <name evidence="2" type="ORF">O3P69_012283</name>
</gene>
<feature type="compositionally biased region" description="Basic and acidic residues" evidence="1">
    <location>
        <begin position="139"/>
        <end position="152"/>
    </location>
</feature>
<dbReference type="AlphaFoldDB" id="A0AAW0TCE7"/>
<protein>
    <submittedName>
        <fullName evidence="2">Uncharacterized protein</fullName>
    </submittedName>
</protein>
<feature type="region of interest" description="Disordered" evidence="1">
    <location>
        <begin position="124"/>
        <end position="168"/>
    </location>
</feature>
<keyword evidence="3" id="KW-1185">Reference proteome</keyword>
<evidence type="ECO:0000256" key="1">
    <source>
        <dbReference type="SAM" id="MobiDB-lite"/>
    </source>
</evidence>
<dbReference type="Gene3D" id="1.10.4020.10">
    <property type="entry name" value="DNA breaking-rejoining enzymes"/>
    <property type="match status" value="1"/>
</dbReference>
<proteinExistence type="predicted"/>
<comment type="caution">
    <text evidence="2">The sequence shown here is derived from an EMBL/GenBank/DDBJ whole genome shotgun (WGS) entry which is preliminary data.</text>
</comment>
<dbReference type="Proteomes" id="UP001487740">
    <property type="component" value="Unassembled WGS sequence"/>
</dbReference>
<evidence type="ECO:0000313" key="3">
    <source>
        <dbReference type="Proteomes" id="UP001487740"/>
    </source>
</evidence>
<reference evidence="2 3" key="1">
    <citation type="submission" date="2023-03" db="EMBL/GenBank/DDBJ databases">
        <title>High-quality genome of Scylla paramamosain provides insights in environmental adaptation.</title>
        <authorList>
            <person name="Zhang L."/>
        </authorList>
    </citation>
    <scope>NUCLEOTIDE SEQUENCE [LARGE SCALE GENOMIC DNA]</scope>
    <source>
        <strain evidence="2">LZ_2023a</strain>
        <tissue evidence="2">Muscle</tissue>
    </source>
</reference>
<name>A0AAW0TCE7_SCYPA</name>
<sequence>MERRYGHQQQTEEFRMKFRTKVWGSGESFTHLAEDLEVLVRRVYRKANGDMLTILLHDQFVDAISHPQIRICVQEAHPKNLEEALARDLEMESFLRMKREQPTGNFGSPRQMEEAVDARVACRAGEERREVAGVPNGDNDAKQKPTRDEKPQSRGAGQVRGSLTHQQP</sequence>
<dbReference type="EMBL" id="JARAKH010000033">
    <property type="protein sequence ID" value="KAK8385345.1"/>
    <property type="molecule type" value="Genomic_DNA"/>
</dbReference>
<evidence type="ECO:0000313" key="2">
    <source>
        <dbReference type="EMBL" id="KAK8385345.1"/>
    </source>
</evidence>
<dbReference type="InterPro" id="IPR038269">
    <property type="entry name" value="SCAN_sf"/>
</dbReference>
<accession>A0AAW0TCE7</accession>
<organism evidence="2 3">
    <name type="scientific">Scylla paramamosain</name>
    <name type="common">Mud crab</name>
    <dbReference type="NCBI Taxonomy" id="85552"/>
    <lineage>
        <taxon>Eukaryota</taxon>
        <taxon>Metazoa</taxon>
        <taxon>Ecdysozoa</taxon>
        <taxon>Arthropoda</taxon>
        <taxon>Crustacea</taxon>
        <taxon>Multicrustacea</taxon>
        <taxon>Malacostraca</taxon>
        <taxon>Eumalacostraca</taxon>
        <taxon>Eucarida</taxon>
        <taxon>Decapoda</taxon>
        <taxon>Pleocyemata</taxon>
        <taxon>Brachyura</taxon>
        <taxon>Eubrachyura</taxon>
        <taxon>Portunoidea</taxon>
        <taxon>Portunidae</taxon>
        <taxon>Portuninae</taxon>
        <taxon>Scylla</taxon>
    </lineage>
</organism>